<keyword evidence="1" id="KW-0732">Signal</keyword>
<gene>
    <name evidence="2" type="ORF">FOL47_002581</name>
</gene>
<proteinExistence type="predicted"/>
<dbReference type="Proteomes" id="UP000591131">
    <property type="component" value="Unassembled WGS sequence"/>
</dbReference>
<feature type="chain" id="PRO_5029897907" evidence="1">
    <location>
        <begin position="20"/>
        <end position="243"/>
    </location>
</feature>
<evidence type="ECO:0000313" key="2">
    <source>
        <dbReference type="EMBL" id="KAF4669359.1"/>
    </source>
</evidence>
<accession>A0A7J6MCR6</accession>
<comment type="caution">
    <text evidence="2">The sequence shown here is derived from an EMBL/GenBank/DDBJ whole genome shotgun (WGS) entry which is preliminary data.</text>
</comment>
<evidence type="ECO:0000313" key="3">
    <source>
        <dbReference type="Proteomes" id="UP000591131"/>
    </source>
</evidence>
<keyword evidence="3" id="KW-1185">Reference proteome</keyword>
<name>A0A7J6MCR6_PERCH</name>
<dbReference type="EMBL" id="JAAPAO010000172">
    <property type="protein sequence ID" value="KAF4669359.1"/>
    <property type="molecule type" value="Genomic_DNA"/>
</dbReference>
<dbReference type="AlphaFoldDB" id="A0A7J6MCR6"/>
<feature type="signal peptide" evidence="1">
    <location>
        <begin position="1"/>
        <end position="19"/>
    </location>
</feature>
<protein>
    <submittedName>
        <fullName evidence="2">Uncharacterized protein</fullName>
    </submittedName>
</protein>
<evidence type="ECO:0000256" key="1">
    <source>
        <dbReference type="SAM" id="SignalP"/>
    </source>
</evidence>
<reference evidence="2 3" key="1">
    <citation type="submission" date="2020-04" db="EMBL/GenBank/DDBJ databases">
        <title>Perkinsus chesapeaki whole genome sequence.</title>
        <authorList>
            <person name="Bogema D.R."/>
        </authorList>
    </citation>
    <scope>NUCLEOTIDE SEQUENCE [LARGE SCALE GENOMIC DNA]</scope>
    <source>
        <strain evidence="2">ATCC PRA-425</strain>
    </source>
</reference>
<sequence length="243" mass="27880">MVMVAPFFVICRLLVSASGQQSLTDSAIHKFTTLLMETTVRNFIDSMIDKTRSLASSSLASFRIPDETTQSRGNDYPFCGSCERAHTLSVAKTTIEYIREECSRSGPTRRVEDFCTYLEMDLDPVFQFLYGYVFDRSRAYELAIAICIEYGRCPARSFFKDFHRLSIYNRLFDLTSVFYCTYRPNATFSDCSENLLASSIRFAAKAADDICYATYPKGLFEEFCYYHAENAVREECDEEHIVS</sequence>
<organism evidence="2 3">
    <name type="scientific">Perkinsus chesapeaki</name>
    <name type="common">Clam parasite</name>
    <name type="synonym">Perkinsus andrewsi</name>
    <dbReference type="NCBI Taxonomy" id="330153"/>
    <lineage>
        <taxon>Eukaryota</taxon>
        <taxon>Sar</taxon>
        <taxon>Alveolata</taxon>
        <taxon>Perkinsozoa</taxon>
        <taxon>Perkinsea</taxon>
        <taxon>Perkinsida</taxon>
        <taxon>Perkinsidae</taxon>
        <taxon>Perkinsus</taxon>
    </lineage>
</organism>